<sequence>MVDSIGRRCRNLRSPLMRRRRRNLRSPKARRGAGTCGCAVRARLSLCGGGARRLKVLMFGARKRNERQRFLMQIDLKARVRYLTNRLRNFNPGRIWELAQKIGKEHNRATFPIFVDMLYSAAFKDTAFIDYYEADFASLTRAERKTFMTSLLQHHIAVKVNDQKIAEENFISKLNFNRRFEKYLGREWLDLNIADAAALEAFAERHPVFIAKVPISREGHGVFRYEAKDVTDWPAFYAELVSKDQMLIEEKITQHPYLAEYCAGTVNTTRITSYFDGTDVHILVRVQKFGRGSVSDQFSWGGFFTMLDENGKAVGRGHNGKNDTFYENHPDSGKSIIDFQVPLWDEVVALITEVAQIVPEVPYIGWDVAVGPNSPILIEGNWIPGLYESRVLATGIRRGTRPAHEAVMTF</sequence>
<dbReference type="SUPFAM" id="SSF56059">
    <property type="entry name" value="Glutathione synthetase ATP-binding domain-like"/>
    <property type="match status" value="1"/>
</dbReference>
<protein>
    <submittedName>
        <fullName evidence="2">Flagellar biosynthesis protein</fullName>
    </submittedName>
</protein>
<name>A0A5C8HQQ3_9MICO</name>
<comment type="caution">
    <text evidence="2">The sequence shown here is derived from an EMBL/GenBank/DDBJ whole genome shotgun (WGS) entry which is preliminary data.</text>
</comment>
<feature type="domain" description="Alpha-L-glutamate ligase-related protein ATP-grasp" evidence="1">
    <location>
        <begin position="237"/>
        <end position="386"/>
    </location>
</feature>
<organism evidence="2 3">
    <name type="scientific">Microbacterium mitrae</name>
    <dbReference type="NCBI Taxonomy" id="664640"/>
    <lineage>
        <taxon>Bacteria</taxon>
        <taxon>Bacillati</taxon>
        <taxon>Actinomycetota</taxon>
        <taxon>Actinomycetes</taxon>
        <taxon>Micrococcales</taxon>
        <taxon>Microbacteriaceae</taxon>
        <taxon>Microbacterium</taxon>
    </lineage>
</organism>
<dbReference type="AlphaFoldDB" id="A0A5C8HQQ3"/>
<keyword evidence="2" id="KW-0969">Cilium</keyword>
<reference evidence="2 3" key="1">
    <citation type="submission" date="2019-08" db="EMBL/GenBank/DDBJ databases">
        <authorList>
            <person name="Dong K."/>
        </authorList>
    </citation>
    <scope>NUCLEOTIDE SEQUENCE [LARGE SCALE GENOMIC DNA]</scope>
    <source>
        <strain evidence="2 3">M4-8</strain>
    </source>
</reference>
<dbReference type="EMBL" id="VRSW01000001">
    <property type="protein sequence ID" value="TXK05458.1"/>
    <property type="molecule type" value="Genomic_DNA"/>
</dbReference>
<keyword evidence="2" id="KW-0966">Cell projection</keyword>
<evidence type="ECO:0000259" key="1">
    <source>
        <dbReference type="Pfam" id="PF14397"/>
    </source>
</evidence>
<gene>
    <name evidence="2" type="ORF">FVP60_00140</name>
</gene>
<dbReference type="Proteomes" id="UP000321196">
    <property type="component" value="Unassembled WGS sequence"/>
</dbReference>
<evidence type="ECO:0000313" key="2">
    <source>
        <dbReference type="EMBL" id="TXK05458.1"/>
    </source>
</evidence>
<keyword evidence="3" id="KW-1185">Reference proteome</keyword>
<dbReference type="Pfam" id="PF14397">
    <property type="entry name" value="ATPgrasp_ST"/>
    <property type="match status" value="1"/>
</dbReference>
<evidence type="ECO:0000313" key="3">
    <source>
        <dbReference type="Proteomes" id="UP000321196"/>
    </source>
</evidence>
<accession>A0A5C8HQQ3</accession>
<proteinExistence type="predicted"/>
<dbReference type="InterPro" id="IPR039523">
    <property type="entry name" value="RimK-rel_E_lig_ATP-grasp"/>
</dbReference>
<keyword evidence="2" id="KW-0282">Flagellum</keyword>